<proteinExistence type="predicted"/>
<dbReference type="Gene3D" id="1.10.10.10">
    <property type="entry name" value="Winged helix-like DNA-binding domain superfamily/Winged helix DNA-binding domain"/>
    <property type="match status" value="1"/>
</dbReference>
<dbReference type="InterPro" id="IPR036388">
    <property type="entry name" value="WH-like_DNA-bd_sf"/>
</dbReference>
<dbReference type="InterPro" id="IPR036390">
    <property type="entry name" value="WH_DNA-bd_sf"/>
</dbReference>
<dbReference type="InterPro" id="IPR011711">
    <property type="entry name" value="GntR_C"/>
</dbReference>
<evidence type="ECO:0000256" key="3">
    <source>
        <dbReference type="ARBA" id="ARBA00023163"/>
    </source>
</evidence>
<dbReference type="InterPro" id="IPR008920">
    <property type="entry name" value="TF_FadR/GntR_C"/>
</dbReference>
<dbReference type="Gene3D" id="1.20.120.530">
    <property type="entry name" value="GntR ligand-binding domain-like"/>
    <property type="match status" value="1"/>
</dbReference>
<reference evidence="5" key="1">
    <citation type="submission" date="2016-09" db="EMBL/GenBank/DDBJ databases">
        <authorList>
            <person name="Capua I."/>
            <person name="De Benedictis P."/>
            <person name="Joannis T."/>
            <person name="Lombin L.H."/>
            <person name="Cattoli G."/>
        </authorList>
    </citation>
    <scope>NUCLEOTIDE SEQUENCE</scope>
    <source>
        <strain evidence="5">B9</strain>
    </source>
</reference>
<accession>A0A1K0IQT6</accession>
<feature type="domain" description="HTH gntR-type" evidence="4">
    <location>
        <begin position="1"/>
        <end position="67"/>
    </location>
</feature>
<keyword evidence="3" id="KW-0804">Transcription</keyword>
<dbReference type="Pfam" id="PF07729">
    <property type="entry name" value="FCD"/>
    <property type="match status" value="1"/>
</dbReference>
<dbReference type="SUPFAM" id="SSF48008">
    <property type="entry name" value="GntR ligand-binding domain-like"/>
    <property type="match status" value="1"/>
</dbReference>
<dbReference type="RefSeq" id="WP_340530050.1">
    <property type="nucleotide sequence ID" value="NZ_FMSH01000497.1"/>
</dbReference>
<keyword evidence="2" id="KW-0238">DNA-binding</keyword>
<dbReference type="PRINTS" id="PR00035">
    <property type="entry name" value="HTHGNTR"/>
</dbReference>
<keyword evidence="1" id="KW-0805">Transcription regulation</keyword>
<dbReference type="SUPFAM" id="SSF46785">
    <property type="entry name" value="Winged helix' DNA-binding domain"/>
    <property type="match status" value="1"/>
</dbReference>
<dbReference type="GO" id="GO:0003700">
    <property type="term" value="F:DNA-binding transcription factor activity"/>
    <property type="evidence" value="ECO:0007669"/>
    <property type="project" value="InterPro"/>
</dbReference>
<dbReference type="AlphaFoldDB" id="A0A1K0IQT6"/>
<dbReference type="PANTHER" id="PTHR43537">
    <property type="entry name" value="TRANSCRIPTIONAL REGULATOR, GNTR FAMILY"/>
    <property type="match status" value="1"/>
</dbReference>
<evidence type="ECO:0000256" key="2">
    <source>
        <dbReference type="ARBA" id="ARBA00023125"/>
    </source>
</evidence>
<dbReference type="SMART" id="SM00345">
    <property type="entry name" value="HTH_GNTR"/>
    <property type="match status" value="1"/>
</dbReference>
<sequence length="218" mass="23943">MDIATAYTQLRLLILSGSIRPGERLISQQIADEIGASRTPVREALARLESQGLVVRAGHWGYTVRSMTLSEAEHLFESRLVIEVANARFAAERINAAGIAEMTKTQATAGALLRAGRLIEFQHASRRMHELVAESAGNTQLLRMFQQINDLVILFGVTLLRASPKRAEEIVGENQLICDAIAAHNSTAAADAMQDHITRGHEHFRQSLANNTIELKIA</sequence>
<dbReference type="EMBL" id="FMSH01000497">
    <property type="protein sequence ID" value="SCU98021.1"/>
    <property type="molecule type" value="Genomic_DNA"/>
</dbReference>
<dbReference type="PROSITE" id="PS50949">
    <property type="entry name" value="HTH_GNTR"/>
    <property type="match status" value="1"/>
</dbReference>
<dbReference type="SMART" id="SM00895">
    <property type="entry name" value="FCD"/>
    <property type="match status" value="1"/>
</dbReference>
<dbReference type="CDD" id="cd07377">
    <property type="entry name" value="WHTH_GntR"/>
    <property type="match status" value="1"/>
</dbReference>
<organism evidence="5">
    <name type="scientific">Cupriavidus necator</name>
    <name type="common">Alcaligenes eutrophus</name>
    <name type="synonym">Ralstonia eutropha</name>
    <dbReference type="NCBI Taxonomy" id="106590"/>
    <lineage>
        <taxon>Bacteria</taxon>
        <taxon>Pseudomonadati</taxon>
        <taxon>Pseudomonadota</taxon>
        <taxon>Betaproteobacteria</taxon>
        <taxon>Burkholderiales</taxon>
        <taxon>Burkholderiaceae</taxon>
        <taxon>Cupriavidus</taxon>
    </lineage>
</organism>
<evidence type="ECO:0000256" key="1">
    <source>
        <dbReference type="ARBA" id="ARBA00023015"/>
    </source>
</evidence>
<evidence type="ECO:0000313" key="5">
    <source>
        <dbReference type="EMBL" id="SCU98021.1"/>
    </source>
</evidence>
<dbReference type="Pfam" id="PF00392">
    <property type="entry name" value="GntR"/>
    <property type="match status" value="1"/>
</dbReference>
<evidence type="ECO:0000259" key="4">
    <source>
        <dbReference type="PROSITE" id="PS50949"/>
    </source>
</evidence>
<dbReference type="InterPro" id="IPR000524">
    <property type="entry name" value="Tscrpt_reg_HTH_GntR"/>
</dbReference>
<gene>
    <name evidence="5" type="ORF">CNECB9_5460003</name>
</gene>
<dbReference type="GO" id="GO:0003677">
    <property type="term" value="F:DNA binding"/>
    <property type="evidence" value="ECO:0007669"/>
    <property type="project" value="UniProtKB-KW"/>
</dbReference>
<dbReference type="PANTHER" id="PTHR43537:SF24">
    <property type="entry name" value="GLUCONATE OPERON TRANSCRIPTIONAL REPRESSOR"/>
    <property type="match status" value="1"/>
</dbReference>
<name>A0A1K0IQT6_CUPNE</name>
<protein>
    <submittedName>
        <fullName evidence="5">GntR family transcriptional regulator</fullName>
    </submittedName>
</protein>